<accession>A0A9Q0KMQ0</accession>
<dbReference type="GO" id="GO:0006886">
    <property type="term" value="P:intracellular protein transport"/>
    <property type="evidence" value="ECO:0007669"/>
    <property type="project" value="InterPro"/>
</dbReference>
<evidence type="ECO:0000256" key="9">
    <source>
        <dbReference type="SAM" id="Phobius"/>
    </source>
</evidence>
<dbReference type="AlphaFoldDB" id="A0A9Q0KMQ0"/>
<dbReference type="InterPro" id="IPR038379">
    <property type="entry name" value="SecE_sf"/>
</dbReference>
<dbReference type="PANTHER" id="PTHR37247">
    <property type="entry name" value="TRANSMEMBRANE PROTEIN"/>
    <property type="match status" value="1"/>
</dbReference>
<feature type="transmembrane region" description="Helical" evidence="9">
    <location>
        <begin position="125"/>
        <end position="155"/>
    </location>
</feature>
<name>A0A9Q0KMQ0_9MAGN</name>
<dbReference type="GO" id="GO:0006605">
    <property type="term" value="P:protein targeting"/>
    <property type="evidence" value="ECO:0007669"/>
    <property type="project" value="InterPro"/>
</dbReference>
<evidence type="ECO:0000256" key="1">
    <source>
        <dbReference type="ARBA" id="ARBA00004370"/>
    </source>
</evidence>
<protein>
    <submittedName>
        <fullName evidence="10">Uncharacterized protein</fullName>
    </submittedName>
</protein>
<dbReference type="EMBL" id="JAMYWD010000004">
    <property type="protein sequence ID" value="KAJ4973324.1"/>
    <property type="molecule type" value="Genomic_DNA"/>
</dbReference>
<comment type="caution">
    <text evidence="10">The sequence shown here is derived from an EMBL/GenBank/DDBJ whole genome shotgun (WGS) entry which is preliminary data.</text>
</comment>
<evidence type="ECO:0000256" key="6">
    <source>
        <dbReference type="ARBA" id="ARBA00022989"/>
    </source>
</evidence>
<evidence type="ECO:0000256" key="5">
    <source>
        <dbReference type="ARBA" id="ARBA00022927"/>
    </source>
</evidence>
<evidence type="ECO:0000256" key="2">
    <source>
        <dbReference type="ARBA" id="ARBA00008274"/>
    </source>
</evidence>
<evidence type="ECO:0000256" key="8">
    <source>
        <dbReference type="ARBA" id="ARBA00023136"/>
    </source>
</evidence>
<sequence length="159" mass="18078">MASRFIAESSGFVHLGSPKLPFRIQRSSAARFEGSNSIRFVSRRIWGRRNWCSIDSLTHIKCAASSGRNQQELRFSEDEYRSEPFWSSLIKEAFWALRSLLVFLFEQPGQLKYIEWPSFQSTLKTATLTLVLVAILIVALASVDSALSYLLTLLLRKSA</sequence>
<reference evidence="10" key="1">
    <citation type="journal article" date="2023" name="Plant J.">
        <title>The genome of the king protea, Protea cynaroides.</title>
        <authorList>
            <person name="Chang J."/>
            <person name="Duong T.A."/>
            <person name="Schoeman C."/>
            <person name="Ma X."/>
            <person name="Roodt D."/>
            <person name="Barker N."/>
            <person name="Li Z."/>
            <person name="Van de Peer Y."/>
            <person name="Mizrachi E."/>
        </authorList>
    </citation>
    <scope>NUCLEOTIDE SEQUENCE</scope>
    <source>
        <tissue evidence="10">Young leaves</tissue>
    </source>
</reference>
<keyword evidence="6 9" id="KW-1133">Transmembrane helix</keyword>
<keyword evidence="11" id="KW-1185">Reference proteome</keyword>
<dbReference type="InterPro" id="IPR001901">
    <property type="entry name" value="Translocase_SecE/Sec61-g"/>
</dbReference>
<keyword evidence="3" id="KW-0813">Transport</keyword>
<organism evidence="10 11">
    <name type="scientific">Protea cynaroides</name>
    <dbReference type="NCBI Taxonomy" id="273540"/>
    <lineage>
        <taxon>Eukaryota</taxon>
        <taxon>Viridiplantae</taxon>
        <taxon>Streptophyta</taxon>
        <taxon>Embryophyta</taxon>
        <taxon>Tracheophyta</taxon>
        <taxon>Spermatophyta</taxon>
        <taxon>Magnoliopsida</taxon>
        <taxon>Proteales</taxon>
        <taxon>Proteaceae</taxon>
        <taxon>Protea</taxon>
    </lineage>
</organism>
<keyword evidence="8 9" id="KW-0472">Membrane</keyword>
<keyword evidence="7" id="KW-0811">Translocation</keyword>
<evidence type="ECO:0000256" key="3">
    <source>
        <dbReference type="ARBA" id="ARBA00022448"/>
    </source>
</evidence>
<evidence type="ECO:0000256" key="7">
    <source>
        <dbReference type="ARBA" id="ARBA00023010"/>
    </source>
</evidence>
<dbReference type="Gene3D" id="1.20.5.1030">
    <property type="entry name" value="Preprotein translocase secy subunit"/>
    <property type="match status" value="1"/>
</dbReference>
<proteinExistence type="inferred from homology"/>
<dbReference type="OrthoDB" id="1913236at2759"/>
<evidence type="ECO:0000313" key="11">
    <source>
        <dbReference type="Proteomes" id="UP001141806"/>
    </source>
</evidence>
<comment type="similarity">
    <text evidence="2">Belongs to the SecE/SEC61-gamma family.</text>
</comment>
<comment type="subcellular location">
    <subcellularLocation>
        <location evidence="1">Membrane</location>
    </subcellularLocation>
</comment>
<dbReference type="GO" id="GO:0016020">
    <property type="term" value="C:membrane"/>
    <property type="evidence" value="ECO:0007669"/>
    <property type="project" value="UniProtKB-SubCell"/>
</dbReference>
<dbReference type="Pfam" id="PF00584">
    <property type="entry name" value="SecE"/>
    <property type="match status" value="1"/>
</dbReference>
<keyword evidence="4 9" id="KW-0812">Transmembrane</keyword>
<dbReference type="PANTHER" id="PTHR37247:SF1">
    <property type="entry name" value="TRANSMEMBRANE PROTEIN"/>
    <property type="match status" value="1"/>
</dbReference>
<dbReference type="Proteomes" id="UP001141806">
    <property type="component" value="Unassembled WGS sequence"/>
</dbReference>
<gene>
    <name evidence="10" type="ORF">NE237_006498</name>
</gene>
<evidence type="ECO:0000256" key="4">
    <source>
        <dbReference type="ARBA" id="ARBA00022692"/>
    </source>
</evidence>
<evidence type="ECO:0000313" key="10">
    <source>
        <dbReference type="EMBL" id="KAJ4973324.1"/>
    </source>
</evidence>
<keyword evidence="5" id="KW-0653">Protein transport</keyword>